<organism evidence="2 3">
    <name type="scientific">Modestobacter italicus (strain DSM 44449 / CECT 9708 / BC 501)</name>
    <dbReference type="NCBI Taxonomy" id="2732864"/>
    <lineage>
        <taxon>Bacteria</taxon>
        <taxon>Bacillati</taxon>
        <taxon>Actinomycetota</taxon>
        <taxon>Actinomycetes</taxon>
        <taxon>Geodermatophilales</taxon>
        <taxon>Geodermatophilaceae</taxon>
        <taxon>Modestobacter</taxon>
    </lineage>
</organism>
<feature type="region of interest" description="Disordered" evidence="1">
    <location>
        <begin position="1"/>
        <end position="79"/>
    </location>
</feature>
<gene>
    <name evidence="2" type="ordered locus">MODMU_1090</name>
</gene>
<dbReference type="EMBL" id="FO203431">
    <property type="protein sequence ID" value="CCH86540.1"/>
    <property type="molecule type" value="Genomic_DNA"/>
</dbReference>
<dbReference type="HOGENOM" id="CLU_2602149_0_0_11"/>
<protein>
    <submittedName>
        <fullName evidence="2">Uncharacterized protein</fullName>
    </submittedName>
</protein>
<feature type="compositionally biased region" description="Basic residues" evidence="1">
    <location>
        <begin position="44"/>
        <end position="53"/>
    </location>
</feature>
<dbReference type="KEGG" id="mmar:MODMU_1090"/>
<evidence type="ECO:0000256" key="1">
    <source>
        <dbReference type="SAM" id="MobiDB-lite"/>
    </source>
</evidence>
<dbReference type="Proteomes" id="UP000006461">
    <property type="component" value="Chromosome"/>
</dbReference>
<name>I4ET27_MODI5</name>
<sequence length="79" mass="8187">MSRSGPSKSSAKVGEVGTVGILEPPPAAGKPPDRAPFRPGAVRRSLRLPRARRGGQDDRQQPVPPGQPRGTVRSPGTAA</sequence>
<accession>I4ET27</accession>
<dbReference type="AlphaFoldDB" id="I4ET27"/>
<dbReference type="STRING" id="477641.MODMU_1090"/>
<keyword evidence="3" id="KW-1185">Reference proteome</keyword>
<feature type="compositionally biased region" description="Polar residues" evidence="1">
    <location>
        <begin position="1"/>
        <end position="10"/>
    </location>
</feature>
<reference evidence="2 3" key="1">
    <citation type="journal article" date="2012" name="J. Bacteriol.">
        <title>Genome Sequence of Radiation-Resistant Modestobacter marinus Strain BC501, a Representative Actinobacterium That Thrives on Calcareous Stone Surfaces.</title>
        <authorList>
            <person name="Normand P."/>
            <person name="Gury J."/>
            <person name="Pujic P."/>
            <person name="Chouaia B."/>
            <person name="Crotti E."/>
            <person name="Brusetti L."/>
            <person name="Daffonchio D."/>
            <person name="Vacherie B."/>
            <person name="Barbe V."/>
            <person name="Medigue C."/>
            <person name="Calteau A."/>
            <person name="Ghodhbane-Gtari F."/>
            <person name="Essoussi I."/>
            <person name="Nouioui I."/>
            <person name="Abbassi-Ghozzi I."/>
            <person name="Gtari M."/>
        </authorList>
    </citation>
    <scope>NUCLEOTIDE SEQUENCE [LARGE SCALE GENOMIC DNA]</scope>
    <source>
        <strain evidence="3">BC 501</strain>
    </source>
</reference>
<evidence type="ECO:0000313" key="3">
    <source>
        <dbReference type="Proteomes" id="UP000006461"/>
    </source>
</evidence>
<evidence type="ECO:0000313" key="2">
    <source>
        <dbReference type="EMBL" id="CCH86540.1"/>
    </source>
</evidence>
<proteinExistence type="predicted"/>